<dbReference type="Proteomes" id="UP000009168">
    <property type="component" value="Unassembled WGS sequence"/>
</dbReference>
<feature type="compositionally biased region" description="Low complexity" evidence="2">
    <location>
        <begin position="177"/>
        <end position="200"/>
    </location>
</feature>
<organism evidence="3 4">
    <name type="scientific">Tetrahymena thermophila (strain SB210)</name>
    <dbReference type="NCBI Taxonomy" id="312017"/>
    <lineage>
        <taxon>Eukaryota</taxon>
        <taxon>Sar</taxon>
        <taxon>Alveolata</taxon>
        <taxon>Ciliophora</taxon>
        <taxon>Intramacronucleata</taxon>
        <taxon>Oligohymenophorea</taxon>
        <taxon>Hymenostomatida</taxon>
        <taxon>Tetrahymenina</taxon>
        <taxon>Tetrahymenidae</taxon>
        <taxon>Tetrahymena</taxon>
    </lineage>
</organism>
<dbReference type="HOGENOM" id="CLU_303174_0_0_1"/>
<name>Q22MR8_TETTS</name>
<keyword evidence="1" id="KW-0175">Coiled coil</keyword>
<feature type="compositionally biased region" description="Low complexity" evidence="2">
    <location>
        <begin position="126"/>
        <end position="141"/>
    </location>
</feature>
<evidence type="ECO:0000256" key="2">
    <source>
        <dbReference type="SAM" id="MobiDB-lite"/>
    </source>
</evidence>
<protein>
    <submittedName>
        <fullName evidence="3">Uncharacterized protein</fullName>
    </submittedName>
</protein>
<feature type="coiled-coil region" evidence="1">
    <location>
        <begin position="409"/>
        <end position="489"/>
    </location>
</feature>
<proteinExistence type="predicted"/>
<dbReference type="RefSeq" id="XP_976952.2">
    <property type="nucleotide sequence ID" value="XM_971859.2"/>
</dbReference>
<evidence type="ECO:0000313" key="3">
    <source>
        <dbReference type="EMBL" id="EAR86560.2"/>
    </source>
</evidence>
<dbReference type="AlphaFoldDB" id="Q22MR8"/>
<feature type="region of interest" description="Disordered" evidence="2">
    <location>
        <begin position="166"/>
        <end position="200"/>
    </location>
</feature>
<dbReference type="GeneID" id="7828683"/>
<reference evidence="4" key="1">
    <citation type="journal article" date="2006" name="PLoS Biol.">
        <title>Macronuclear genome sequence of the ciliate Tetrahymena thermophila, a model eukaryote.</title>
        <authorList>
            <person name="Eisen J.A."/>
            <person name="Coyne R.S."/>
            <person name="Wu M."/>
            <person name="Wu D."/>
            <person name="Thiagarajan M."/>
            <person name="Wortman J.R."/>
            <person name="Badger J.H."/>
            <person name="Ren Q."/>
            <person name="Amedeo P."/>
            <person name="Jones K.M."/>
            <person name="Tallon L.J."/>
            <person name="Delcher A.L."/>
            <person name="Salzberg S.L."/>
            <person name="Silva J.C."/>
            <person name="Haas B.J."/>
            <person name="Majoros W.H."/>
            <person name="Farzad M."/>
            <person name="Carlton J.M."/>
            <person name="Smith R.K. Jr."/>
            <person name="Garg J."/>
            <person name="Pearlman R.E."/>
            <person name="Karrer K.M."/>
            <person name="Sun L."/>
            <person name="Manning G."/>
            <person name="Elde N.C."/>
            <person name="Turkewitz A.P."/>
            <person name="Asai D.J."/>
            <person name="Wilkes D.E."/>
            <person name="Wang Y."/>
            <person name="Cai H."/>
            <person name="Collins K."/>
            <person name="Stewart B.A."/>
            <person name="Lee S.R."/>
            <person name="Wilamowska K."/>
            <person name="Weinberg Z."/>
            <person name="Ruzzo W.L."/>
            <person name="Wloga D."/>
            <person name="Gaertig J."/>
            <person name="Frankel J."/>
            <person name="Tsao C.-C."/>
            <person name="Gorovsky M.A."/>
            <person name="Keeling P.J."/>
            <person name="Waller R.F."/>
            <person name="Patron N.J."/>
            <person name="Cherry J.M."/>
            <person name="Stover N.A."/>
            <person name="Krieger C.J."/>
            <person name="del Toro C."/>
            <person name="Ryder H.F."/>
            <person name="Williamson S.C."/>
            <person name="Barbeau R.A."/>
            <person name="Hamilton E.P."/>
            <person name="Orias E."/>
        </authorList>
    </citation>
    <scope>NUCLEOTIDE SEQUENCE [LARGE SCALE GENOMIC DNA]</scope>
    <source>
        <strain evidence="4">SB210</strain>
    </source>
</reference>
<sequence length="1019" mass="118909">MENQKHILSPLEIGEIVHPSNCIVKDVRLSLNLNKIQRDHSTGKGFNGTLKLINQLENIVNKPQKNQANILEIRRSSLLRASNQLPSSRSQRSSSQIQLKQIPLPSNISHTPSMCHAFMSKRSRCSSNIPNNQNPNNSSSNKENMAQNSHRLSTFENSMIAADTKSTNQPLNSARTSLNLPSSSSQAHSSSNGNNNNTSLSKSILRKYSKQIKSIQDESNHVNSLYKKGHDQKQVDLQNQFEKQCNGNNNSNNNNHNLPLTSVNFQAVTKEINEYMQARSKSLIIYEDDCQKKFYDNVILLLSMFENYSQKSQKINEHIKDVLNEVFTSLTSSFSKGPVCQMQLSQSYQKIKRCIQTMSQNGLGQLFPFYNASVLDICDFQNKVQMKILNQNQLSKLDENTEQAIIMKKAQDNRKQMDLLEKLEQLKIENELYKKQKVQLEQAFNSTLEKQKKENKEIQKQNRDLSKENMKLRLQIDNLQREIEMQSNLNNTKSNYQNMSYFDSINNTTIVDEKKTLEQNYFTGCLPNLNQQFYHFNSVVSDQDQFWYLPFEIKFWSQLNQYNNQILKQEKFFTQREIDFMISTFIETHLNDEDTSFKFADSLLKYFKQEKGCDSFESMKKLIQFQKSNCQVSCLHQIFYRIFNIQHDDNDNLIQELLLIEQNYSFNQSIRQHSSTYQNAYIKIYKILQEESSKNKIQKQSNIQLNLLITIIKKIFEDSDDYDWQWRVSLPLLLSKSEMKFCGDMQKDQQQFLMLLHGYLLNRFKLDQQDSSIQMSDLNIKEFSSLFYDISDICSERIQKKYKELIFFDQSQINNIYESLNEKQRNKKQLIKIGIEVSQQLQKCSLSIIEATSIVVSLLFQKLCMTWSSLKNVQNFFEESNRVYELNKILQNIGLNLEQYEIYDSIAKIQCSCLDIKSQQEQIDVRMHLQKRDYSSDEREISKLIENHLTNLIINNLIQRIGKADYPSTFQSVNSIKAPSISIAHYSNRLTEIDQDSILALTQPSKIISHANNHDLKKI</sequence>
<accession>Q22MR8</accession>
<keyword evidence="4" id="KW-1185">Reference proteome</keyword>
<evidence type="ECO:0000256" key="1">
    <source>
        <dbReference type="SAM" id="Coils"/>
    </source>
</evidence>
<feature type="compositionally biased region" description="Polar residues" evidence="2">
    <location>
        <begin position="166"/>
        <end position="176"/>
    </location>
</feature>
<evidence type="ECO:0000313" key="4">
    <source>
        <dbReference type="Proteomes" id="UP000009168"/>
    </source>
</evidence>
<dbReference type="KEGG" id="tet:TTHERM_00030550"/>
<gene>
    <name evidence="3" type="ORF">TTHERM_00030550</name>
</gene>
<feature type="region of interest" description="Disordered" evidence="2">
    <location>
        <begin position="82"/>
        <end position="148"/>
    </location>
</feature>
<feature type="compositionally biased region" description="Low complexity" evidence="2">
    <location>
        <begin position="87"/>
        <end position="96"/>
    </location>
</feature>
<dbReference type="InParanoid" id="Q22MR8"/>
<dbReference type="EMBL" id="GG662720">
    <property type="protein sequence ID" value="EAR86560.2"/>
    <property type="molecule type" value="Genomic_DNA"/>
</dbReference>